<evidence type="ECO:0000256" key="1">
    <source>
        <dbReference type="SAM" id="Phobius"/>
    </source>
</evidence>
<dbReference type="EMBL" id="BSVA01000001">
    <property type="protein sequence ID" value="GMA91091.1"/>
    <property type="molecule type" value="Genomic_DNA"/>
</dbReference>
<feature type="transmembrane region" description="Helical" evidence="1">
    <location>
        <begin position="187"/>
        <end position="207"/>
    </location>
</feature>
<feature type="transmembrane region" description="Helical" evidence="1">
    <location>
        <begin position="242"/>
        <end position="264"/>
    </location>
</feature>
<dbReference type="PANTHER" id="PTHR37305">
    <property type="entry name" value="INTEGRAL MEMBRANE PROTEIN-RELATED"/>
    <property type="match status" value="1"/>
</dbReference>
<protein>
    <submittedName>
        <fullName evidence="2">ABC transporter permease</fullName>
    </submittedName>
</protein>
<comment type="caution">
    <text evidence="2">The sequence shown here is derived from an EMBL/GenBank/DDBJ whole genome shotgun (WGS) entry which is preliminary data.</text>
</comment>
<sequence length="268" mass="27798">MSATTATRPETGLRPTFPRLVRAEWIKLRSLRSTLWTSIATILIMTAFGALFAWAMTTFPESPSRDISSAIVGYPIAQLTIAVLGALIITGEFTTGAYRSTLAAEPRRLRVVGAKGLIVLLTGLVVGTLAVAAAIGAAVPILLGAGAGIDVPAEALEAIIGTVLYLTVSALFAYGIGLIVRNSAGAITATVGVLFVLPVIVQIAAAMTNADWLWKTYEYLPSTAGSAITGFGMGGASSLEPWAGFAVFGGYTVVALLIGAFSFARRDD</sequence>
<dbReference type="Proteomes" id="UP001157069">
    <property type="component" value="Unassembled WGS sequence"/>
</dbReference>
<name>A0ABQ6JS04_9MICO</name>
<gene>
    <name evidence="2" type="ORF">GCM10025869_16200</name>
</gene>
<feature type="transmembrane region" description="Helical" evidence="1">
    <location>
        <begin position="35"/>
        <end position="56"/>
    </location>
</feature>
<feature type="transmembrane region" description="Helical" evidence="1">
    <location>
        <begin position="155"/>
        <end position="180"/>
    </location>
</feature>
<keyword evidence="1" id="KW-0812">Transmembrane</keyword>
<feature type="transmembrane region" description="Helical" evidence="1">
    <location>
        <begin position="118"/>
        <end position="143"/>
    </location>
</feature>
<keyword evidence="3" id="KW-1185">Reference proteome</keyword>
<organism evidence="2 3">
    <name type="scientific">Homoserinibacter gongjuensis</name>
    <dbReference type="NCBI Taxonomy" id="1162968"/>
    <lineage>
        <taxon>Bacteria</taxon>
        <taxon>Bacillati</taxon>
        <taxon>Actinomycetota</taxon>
        <taxon>Actinomycetes</taxon>
        <taxon>Micrococcales</taxon>
        <taxon>Microbacteriaceae</taxon>
        <taxon>Homoserinibacter</taxon>
    </lineage>
</organism>
<accession>A0ABQ6JS04</accession>
<evidence type="ECO:0000313" key="2">
    <source>
        <dbReference type="EMBL" id="GMA91091.1"/>
    </source>
</evidence>
<dbReference type="PANTHER" id="PTHR37305:SF1">
    <property type="entry name" value="MEMBRANE PROTEIN"/>
    <property type="match status" value="1"/>
</dbReference>
<reference evidence="3" key="1">
    <citation type="journal article" date="2019" name="Int. J. Syst. Evol. Microbiol.">
        <title>The Global Catalogue of Microorganisms (GCM) 10K type strain sequencing project: providing services to taxonomists for standard genome sequencing and annotation.</title>
        <authorList>
            <consortium name="The Broad Institute Genomics Platform"/>
            <consortium name="The Broad Institute Genome Sequencing Center for Infectious Disease"/>
            <person name="Wu L."/>
            <person name="Ma J."/>
        </authorList>
    </citation>
    <scope>NUCLEOTIDE SEQUENCE [LARGE SCALE GENOMIC DNA]</scope>
    <source>
        <strain evidence="3">NBRC 108755</strain>
    </source>
</reference>
<evidence type="ECO:0000313" key="3">
    <source>
        <dbReference type="Proteomes" id="UP001157069"/>
    </source>
</evidence>
<proteinExistence type="predicted"/>
<feature type="transmembrane region" description="Helical" evidence="1">
    <location>
        <begin position="76"/>
        <end position="98"/>
    </location>
</feature>
<keyword evidence="1" id="KW-0472">Membrane</keyword>
<dbReference type="RefSeq" id="WP_284299244.1">
    <property type="nucleotide sequence ID" value="NZ_BSVA01000001.1"/>
</dbReference>
<keyword evidence="1" id="KW-1133">Transmembrane helix</keyword>